<protein>
    <recommendedName>
        <fullName evidence="4">Glycine zipper family protein</fullName>
    </recommendedName>
</protein>
<keyword evidence="1" id="KW-0732">Signal</keyword>
<evidence type="ECO:0008006" key="4">
    <source>
        <dbReference type="Google" id="ProtNLM"/>
    </source>
</evidence>
<evidence type="ECO:0000313" key="2">
    <source>
        <dbReference type="EMBL" id="AJR06742.1"/>
    </source>
</evidence>
<evidence type="ECO:0000256" key="1">
    <source>
        <dbReference type="SAM" id="SignalP"/>
    </source>
</evidence>
<accession>A0A0C5WKI7</accession>
<proteinExistence type="predicted"/>
<dbReference type="AlphaFoldDB" id="A0A0C5WKI7"/>
<feature type="signal peptide" evidence="1">
    <location>
        <begin position="1"/>
        <end position="20"/>
    </location>
</feature>
<evidence type="ECO:0000313" key="3">
    <source>
        <dbReference type="Proteomes" id="UP000032303"/>
    </source>
</evidence>
<dbReference type="EMBL" id="CP005973">
    <property type="protein sequence ID" value="AJR06742.1"/>
    <property type="molecule type" value="Genomic_DNA"/>
</dbReference>
<keyword evidence="3" id="KW-1185">Reference proteome</keyword>
<dbReference type="HOGENOM" id="CLU_154429_0_0_6"/>
<sequence>MKKPALLICTALLSACSYNAAPVVGSHDKTQLEYEQDLAECRQKTQEVDKGEAVRTSAANMALIGTAAGALGGLLTDDVGMGESMVWGLALGAGTGAAIGSVKATQTQSLVLRRCMELKGYQILDAEVDDLASVEPEADAKANEQQQLASN</sequence>
<dbReference type="PROSITE" id="PS51257">
    <property type="entry name" value="PROKAR_LIPOPROTEIN"/>
    <property type="match status" value="1"/>
</dbReference>
<dbReference type="Proteomes" id="UP000032303">
    <property type="component" value="Chromosome 1"/>
</dbReference>
<dbReference type="KEGG" id="pgb:H744_1c1724"/>
<dbReference type="STRING" id="658445.H744_1c1724"/>
<organism evidence="2 3">
    <name type="scientific">Photobacterium gaetbulicola Gung47</name>
    <dbReference type="NCBI Taxonomy" id="658445"/>
    <lineage>
        <taxon>Bacteria</taxon>
        <taxon>Pseudomonadati</taxon>
        <taxon>Pseudomonadota</taxon>
        <taxon>Gammaproteobacteria</taxon>
        <taxon>Vibrionales</taxon>
        <taxon>Vibrionaceae</taxon>
        <taxon>Photobacterium</taxon>
    </lineage>
</organism>
<feature type="chain" id="PRO_5002195268" description="Glycine zipper family protein" evidence="1">
    <location>
        <begin position="21"/>
        <end position="151"/>
    </location>
</feature>
<dbReference type="PATRIC" id="fig|658445.3.peg.1867"/>
<name>A0A0C5WKI7_9GAMM</name>
<reference evidence="2 3" key="1">
    <citation type="submission" date="2013-05" db="EMBL/GenBank/DDBJ databases">
        <title>Complete genome sequence of the lipase-producing bacterium Photobacterium gaetbulicola Gung47.</title>
        <authorList>
            <person name="Kim Y.-O."/>
        </authorList>
    </citation>
    <scope>NUCLEOTIDE SEQUENCE [LARGE SCALE GENOMIC DNA]</scope>
    <source>
        <strain evidence="2 3">Gung47</strain>
    </source>
</reference>
<gene>
    <name evidence="2" type="ORF">H744_1c1724</name>
</gene>